<feature type="region of interest" description="Disordered" evidence="8">
    <location>
        <begin position="100"/>
        <end position="141"/>
    </location>
</feature>
<keyword evidence="6" id="KW-0811">Translocation</keyword>
<organism evidence="9 10">
    <name type="scientific">Natronoglycomyces albus</name>
    <dbReference type="NCBI Taxonomy" id="2811108"/>
    <lineage>
        <taxon>Bacteria</taxon>
        <taxon>Bacillati</taxon>
        <taxon>Actinomycetota</taxon>
        <taxon>Actinomycetes</taxon>
        <taxon>Glycomycetales</taxon>
        <taxon>Glycomycetaceae</taxon>
        <taxon>Natronoglycomyces</taxon>
    </lineage>
</organism>
<keyword evidence="5" id="KW-1133">Transmembrane helix</keyword>
<keyword evidence="10" id="KW-1185">Reference proteome</keyword>
<feature type="compositionally biased region" description="Polar residues" evidence="8">
    <location>
        <begin position="100"/>
        <end position="110"/>
    </location>
</feature>
<dbReference type="InterPro" id="IPR003369">
    <property type="entry name" value="TatA/B/E"/>
</dbReference>
<protein>
    <recommendedName>
        <fullName evidence="11">Sec-independent protein translocase protein TatB</fullName>
    </recommendedName>
</protein>
<dbReference type="PRINTS" id="PR01506">
    <property type="entry name" value="TATBPROTEIN"/>
</dbReference>
<name>A0A895XQQ2_9ACTN</name>
<keyword evidence="3" id="KW-0812">Transmembrane</keyword>
<evidence type="ECO:0000256" key="1">
    <source>
        <dbReference type="ARBA" id="ARBA00004167"/>
    </source>
</evidence>
<sequence length="141" mass="15432">MSNIGWPGFLVLLLLALFLWGPDRLPQLLKDIRGFIRKARQMASKAAADLSKEVGTDIKVEDLHPKTFIRKHVLSEEDEAMLKDPLQGVLKDLDRETDAVKQSFSQTASSLDAPLDESSSESSSGGQSGGRRRSSSYGDAT</sequence>
<evidence type="ECO:0000256" key="8">
    <source>
        <dbReference type="SAM" id="MobiDB-lite"/>
    </source>
</evidence>
<keyword evidence="2" id="KW-0813">Transport</keyword>
<dbReference type="AlphaFoldDB" id="A0A895XQQ2"/>
<evidence type="ECO:0000313" key="9">
    <source>
        <dbReference type="EMBL" id="QSB04600.1"/>
    </source>
</evidence>
<keyword evidence="7" id="KW-0472">Membrane</keyword>
<proteinExistence type="predicted"/>
<dbReference type="Pfam" id="PF02416">
    <property type="entry name" value="TatA_B_E"/>
    <property type="match status" value="1"/>
</dbReference>
<accession>A0A895XQQ2</accession>
<dbReference type="Gene3D" id="1.20.5.3310">
    <property type="match status" value="1"/>
</dbReference>
<dbReference type="EMBL" id="CP070496">
    <property type="protein sequence ID" value="QSB04600.1"/>
    <property type="molecule type" value="Genomic_DNA"/>
</dbReference>
<gene>
    <name evidence="9" type="ORF">JQS30_12575</name>
</gene>
<evidence type="ECO:0000256" key="7">
    <source>
        <dbReference type="ARBA" id="ARBA00023136"/>
    </source>
</evidence>
<dbReference type="Proteomes" id="UP000662939">
    <property type="component" value="Chromosome"/>
</dbReference>
<evidence type="ECO:0000256" key="4">
    <source>
        <dbReference type="ARBA" id="ARBA00022927"/>
    </source>
</evidence>
<evidence type="ECO:0000256" key="6">
    <source>
        <dbReference type="ARBA" id="ARBA00023010"/>
    </source>
</evidence>
<comment type="subcellular location">
    <subcellularLocation>
        <location evidence="1">Membrane</location>
        <topology evidence="1">Single-pass membrane protein</topology>
    </subcellularLocation>
</comment>
<evidence type="ECO:0000256" key="2">
    <source>
        <dbReference type="ARBA" id="ARBA00022448"/>
    </source>
</evidence>
<reference evidence="9" key="1">
    <citation type="submission" date="2021-02" db="EMBL/GenBank/DDBJ databases">
        <title>Natronoglycomyces albus gen. nov., sp. nov, a haloalkaliphilic actinobacterium from a soda solonchak soil.</title>
        <authorList>
            <person name="Sorokin D.Y."/>
            <person name="Khijniak T.V."/>
            <person name="Zakharycheva A.P."/>
            <person name="Boueva O.V."/>
            <person name="Ariskina E.V."/>
            <person name="Hahnke R.L."/>
            <person name="Bunk B."/>
            <person name="Sproer C."/>
            <person name="Schumann P."/>
            <person name="Evtushenko L.I."/>
            <person name="Kublanov I.V."/>
        </authorList>
    </citation>
    <scope>NUCLEOTIDE SEQUENCE</scope>
    <source>
        <strain evidence="9">DSM 106290</strain>
    </source>
</reference>
<dbReference type="KEGG" id="nav:JQS30_12575"/>
<evidence type="ECO:0000256" key="3">
    <source>
        <dbReference type="ARBA" id="ARBA00022692"/>
    </source>
</evidence>
<keyword evidence="4" id="KW-0653">Protein transport</keyword>
<dbReference type="RefSeq" id="WP_213170597.1">
    <property type="nucleotide sequence ID" value="NZ_CP070496.1"/>
</dbReference>
<evidence type="ECO:0000313" key="10">
    <source>
        <dbReference type="Proteomes" id="UP000662939"/>
    </source>
</evidence>
<evidence type="ECO:0008006" key="11">
    <source>
        <dbReference type="Google" id="ProtNLM"/>
    </source>
</evidence>
<evidence type="ECO:0000256" key="5">
    <source>
        <dbReference type="ARBA" id="ARBA00022989"/>
    </source>
</evidence>